<organism evidence="3 4">
    <name type="scientific">Halorubellus litoreus</name>
    <dbReference type="NCBI Taxonomy" id="755308"/>
    <lineage>
        <taxon>Archaea</taxon>
        <taxon>Methanobacteriati</taxon>
        <taxon>Methanobacteriota</taxon>
        <taxon>Stenosarchaea group</taxon>
        <taxon>Halobacteria</taxon>
        <taxon>Halobacteriales</taxon>
        <taxon>Halorubellaceae</taxon>
        <taxon>Halorubellus</taxon>
    </lineage>
</organism>
<keyword evidence="2" id="KW-1133">Transmembrane helix</keyword>
<dbReference type="EMBL" id="JBHSXN010000005">
    <property type="protein sequence ID" value="MFC6955320.1"/>
    <property type="molecule type" value="Genomic_DNA"/>
</dbReference>
<dbReference type="AlphaFoldDB" id="A0ABD5VJ27"/>
<keyword evidence="4" id="KW-1185">Reference proteome</keyword>
<comment type="caution">
    <text evidence="3">The sequence shown here is derived from an EMBL/GenBank/DDBJ whole genome shotgun (WGS) entry which is preliminary data.</text>
</comment>
<feature type="transmembrane region" description="Helical" evidence="2">
    <location>
        <begin position="185"/>
        <end position="210"/>
    </location>
</feature>
<evidence type="ECO:0000313" key="3">
    <source>
        <dbReference type="EMBL" id="MFC6955320.1"/>
    </source>
</evidence>
<protein>
    <submittedName>
        <fullName evidence="3">Metal-dependent hydrolase</fullName>
    </submittedName>
</protein>
<dbReference type="Proteomes" id="UP001596395">
    <property type="component" value="Unassembled WGS sequence"/>
</dbReference>
<evidence type="ECO:0000256" key="1">
    <source>
        <dbReference type="SAM" id="MobiDB-lite"/>
    </source>
</evidence>
<evidence type="ECO:0000256" key="2">
    <source>
        <dbReference type="SAM" id="Phobius"/>
    </source>
</evidence>
<reference evidence="3 4" key="1">
    <citation type="journal article" date="2019" name="Int. J. Syst. Evol. Microbiol.">
        <title>The Global Catalogue of Microorganisms (GCM) 10K type strain sequencing project: providing services to taxonomists for standard genome sequencing and annotation.</title>
        <authorList>
            <consortium name="The Broad Institute Genomics Platform"/>
            <consortium name="The Broad Institute Genome Sequencing Center for Infectious Disease"/>
            <person name="Wu L."/>
            <person name="Ma J."/>
        </authorList>
    </citation>
    <scope>NUCLEOTIDE SEQUENCE [LARGE SCALE GENOMIC DNA]</scope>
    <source>
        <strain evidence="3 4">GX26</strain>
    </source>
</reference>
<keyword evidence="3" id="KW-0378">Hydrolase</keyword>
<sequence length="216" mass="22872">MPSTLVHVALGGLVGCALLAGAFSPRAILVVLAAVAAVDLDTFLGWVVVGAHRSATHTVLLPLALGALVVWDVRVREHSWLRARFGATAPRVASVAVVAVAFAGIGPDVVTNGVNVLWPVHDQFYEVTGRTYLSDQKGFVQTFVDLGNEEPVKDASLGSTKERQYHTGADTNPDRKGEPEVQERIFPLAGSGTQLLLVATGALVVAGRVYEDVRGR</sequence>
<gene>
    <name evidence="3" type="ORF">ACFQGB_20860</name>
</gene>
<dbReference type="GO" id="GO:0016787">
    <property type="term" value="F:hydrolase activity"/>
    <property type="evidence" value="ECO:0007669"/>
    <property type="project" value="UniProtKB-KW"/>
</dbReference>
<keyword evidence="2" id="KW-0472">Membrane</keyword>
<feature type="transmembrane region" description="Helical" evidence="2">
    <location>
        <begin position="55"/>
        <end position="73"/>
    </location>
</feature>
<accession>A0ABD5VJ27</accession>
<evidence type="ECO:0000313" key="4">
    <source>
        <dbReference type="Proteomes" id="UP001596395"/>
    </source>
</evidence>
<dbReference type="InterPro" id="IPR007404">
    <property type="entry name" value="YdjM-like"/>
</dbReference>
<proteinExistence type="predicted"/>
<feature type="transmembrane region" description="Helical" evidence="2">
    <location>
        <begin position="28"/>
        <end position="49"/>
    </location>
</feature>
<feature type="region of interest" description="Disordered" evidence="1">
    <location>
        <begin position="151"/>
        <end position="180"/>
    </location>
</feature>
<keyword evidence="2" id="KW-0812">Transmembrane</keyword>
<dbReference type="RefSeq" id="WP_336352247.1">
    <property type="nucleotide sequence ID" value="NZ_JAZAQL010000005.1"/>
</dbReference>
<feature type="transmembrane region" description="Helical" evidence="2">
    <location>
        <begin position="6"/>
        <end position="23"/>
    </location>
</feature>
<name>A0ABD5VJ27_9EURY</name>
<dbReference type="Pfam" id="PF04307">
    <property type="entry name" value="YdjM"/>
    <property type="match status" value="1"/>
</dbReference>
<feature type="transmembrane region" description="Helical" evidence="2">
    <location>
        <begin position="85"/>
        <end position="105"/>
    </location>
</feature>